<keyword evidence="2 5" id="KW-0645">Protease</keyword>
<dbReference type="InterPro" id="IPR036034">
    <property type="entry name" value="PDZ_sf"/>
</dbReference>
<keyword evidence="4 5" id="KW-0720">Serine protease</keyword>
<sequence>MTRRTTLLRNLSIVALLIAALLQVCGALTVSPRPEPVSAGGLAPEEVHAGAARGIVDRLQGHYRQMRFDDSLSEKVFNRYLRDLDPNRVYFLASDVAAFDRYRLLLDDQLRRGDLSAGFDIFNLYQQRVGERLEYLLARLDEGLDSLSFDGSDSVLLDRSEQPWASSEEDMDDIWERRLKNAVLTMRLDGVKDEEILTRLERRYSSQLNRVQQNASEDVFQIYINALTQTFDPHTSYFTPHTSENFNISMSRSLEGIGAVLQAEDEYTKVVRLVPGGPAAKAGQLKSADRIVGVGQEDDEMVNVIGWRLDEVVNLIRGPKGTEVRLEIIPAGSASEHSTREITIERNKVMLEEQAAKKQIIEIPGTNDSVERIGVIRIPAFYLDFDAYNRGEPDYTSTTRDVARLLQELNDEEPAIDGLVIDLRNNGGGSLHEATQLVSLFIGGGPTVQVRDARGRVQVERDKVPGTLYSGPMAVLVNRFSASASEIFAGAMQDYGRAIIIGDHTFGKGTVQTLLPLGHGQLKLTQAKFYRVSGSSNQNLGIVPDIEMPYLIDKEDIGESALPNALPWDKIDATAYTPQFNLTPYLPSLRELHDQRLAVNPEFIYVREQLVLLEEQRQKESVSLNEEERRSEQEAFEVRRLAIENTRRKAVGEEPLKDMAALRALDEQRSLDPENEMGDSDKPDPYLQETGAVLADLVRLLQNRQVANSEGKTAQE</sequence>
<dbReference type="GO" id="GO:0030288">
    <property type="term" value="C:outer membrane-bounded periplasmic space"/>
    <property type="evidence" value="ECO:0007669"/>
    <property type="project" value="TreeGrafter"/>
</dbReference>
<dbReference type="STRING" id="391936.S7S_09185"/>
<name>A0A0B4XM73_9GAMM</name>
<evidence type="ECO:0000256" key="6">
    <source>
        <dbReference type="SAM" id="MobiDB-lite"/>
    </source>
</evidence>
<evidence type="ECO:0000256" key="2">
    <source>
        <dbReference type="ARBA" id="ARBA00022670"/>
    </source>
</evidence>
<accession>A0A0B4XM73</accession>
<evidence type="ECO:0000256" key="4">
    <source>
        <dbReference type="ARBA" id="ARBA00022825"/>
    </source>
</evidence>
<evidence type="ECO:0000256" key="3">
    <source>
        <dbReference type="ARBA" id="ARBA00022801"/>
    </source>
</evidence>
<dbReference type="Pfam" id="PF11818">
    <property type="entry name" value="DUF3340"/>
    <property type="match status" value="1"/>
</dbReference>
<dbReference type="PANTHER" id="PTHR32060">
    <property type="entry name" value="TAIL-SPECIFIC PROTEASE"/>
    <property type="match status" value="1"/>
</dbReference>
<dbReference type="PANTHER" id="PTHR32060:SF22">
    <property type="entry name" value="CARBOXYL-TERMINAL-PROCESSING PEPTIDASE 3, CHLOROPLASTIC"/>
    <property type="match status" value="1"/>
</dbReference>
<dbReference type="InterPro" id="IPR040573">
    <property type="entry name" value="TSP_N"/>
</dbReference>
<evidence type="ECO:0000259" key="7">
    <source>
        <dbReference type="PROSITE" id="PS50106"/>
    </source>
</evidence>
<feature type="domain" description="PDZ" evidence="7">
    <location>
        <begin position="247"/>
        <end position="317"/>
    </location>
</feature>
<dbReference type="SUPFAM" id="SSF52096">
    <property type="entry name" value="ClpP/crotonase"/>
    <property type="match status" value="1"/>
</dbReference>
<evidence type="ECO:0000256" key="1">
    <source>
        <dbReference type="ARBA" id="ARBA00009179"/>
    </source>
</evidence>
<dbReference type="Gene3D" id="2.30.42.10">
    <property type="match status" value="1"/>
</dbReference>
<dbReference type="InterPro" id="IPR020992">
    <property type="entry name" value="Tail_Prtase_C"/>
</dbReference>
<keyword evidence="9" id="KW-1185">Reference proteome</keyword>
<dbReference type="GO" id="GO:0004175">
    <property type="term" value="F:endopeptidase activity"/>
    <property type="evidence" value="ECO:0007669"/>
    <property type="project" value="TreeGrafter"/>
</dbReference>
<dbReference type="InterPro" id="IPR005151">
    <property type="entry name" value="Tail-specific_protease"/>
</dbReference>
<dbReference type="MEROPS" id="S41.001"/>
<dbReference type="Pfam" id="PF03572">
    <property type="entry name" value="Peptidase_S41"/>
    <property type="match status" value="1"/>
</dbReference>
<dbReference type="FunFam" id="3.90.226.10:FF:000090">
    <property type="entry name" value="Tail-specific protease"/>
    <property type="match status" value="1"/>
</dbReference>
<dbReference type="NCBIfam" id="TIGR00225">
    <property type="entry name" value="prc"/>
    <property type="match status" value="1"/>
</dbReference>
<dbReference type="Proteomes" id="UP000006764">
    <property type="component" value="Chromosome"/>
</dbReference>
<dbReference type="EMBL" id="CP004387">
    <property type="protein sequence ID" value="AJD48251.1"/>
    <property type="molecule type" value="Genomic_DNA"/>
</dbReference>
<comment type="similarity">
    <text evidence="1 5">Belongs to the peptidase S41A family.</text>
</comment>
<feature type="region of interest" description="Disordered" evidence="6">
    <location>
        <begin position="659"/>
        <end position="689"/>
    </location>
</feature>
<dbReference type="GO" id="GO:0008236">
    <property type="term" value="F:serine-type peptidase activity"/>
    <property type="evidence" value="ECO:0007669"/>
    <property type="project" value="UniProtKB-KW"/>
</dbReference>
<keyword evidence="3 5" id="KW-0378">Hydrolase</keyword>
<dbReference type="RefSeq" id="WP_008737752.1">
    <property type="nucleotide sequence ID" value="NZ_CP004387.1"/>
</dbReference>
<dbReference type="SUPFAM" id="SSF50156">
    <property type="entry name" value="PDZ domain-like"/>
    <property type="match status" value="1"/>
</dbReference>
<gene>
    <name evidence="8" type="ORF">S7S_09185</name>
</gene>
<dbReference type="AlphaFoldDB" id="A0A0B4XM73"/>
<evidence type="ECO:0000256" key="5">
    <source>
        <dbReference type="RuleBase" id="RU004404"/>
    </source>
</evidence>
<dbReference type="Pfam" id="PF00595">
    <property type="entry name" value="PDZ"/>
    <property type="match status" value="1"/>
</dbReference>
<evidence type="ECO:0000313" key="8">
    <source>
        <dbReference type="EMBL" id="AJD48251.1"/>
    </source>
</evidence>
<dbReference type="CDD" id="cd06782">
    <property type="entry name" value="cpPDZ_CPP-like"/>
    <property type="match status" value="1"/>
</dbReference>
<reference evidence="8 9" key="1">
    <citation type="journal article" date="2012" name="J. Bacteriol.">
        <title>Genome sequence of an alkane-degrading bacterium, Alcanivorax pacificus type strain W11-5, isolated from deep sea sediment.</title>
        <authorList>
            <person name="Lai Q."/>
            <person name="Shao Z."/>
        </authorList>
    </citation>
    <scope>NUCLEOTIDE SEQUENCE [LARGE SCALE GENOMIC DNA]</scope>
    <source>
        <strain evidence="8 9">W11-5</strain>
    </source>
</reference>
<dbReference type="PROSITE" id="PS50106">
    <property type="entry name" value="PDZ"/>
    <property type="match status" value="1"/>
</dbReference>
<dbReference type="InterPro" id="IPR001478">
    <property type="entry name" value="PDZ"/>
</dbReference>
<protein>
    <submittedName>
        <fullName evidence="8">Tail-specific protease prc</fullName>
    </submittedName>
</protein>
<dbReference type="OrthoDB" id="9812068at2"/>
<proteinExistence type="inferred from homology"/>
<dbReference type="KEGG" id="apac:S7S_09185"/>
<dbReference type="CDD" id="cd07560">
    <property type="entry name" value="Peptidase_S41_CPP"/>
    <property type="match status" value="1"/>
</dbReference>
<dbReference type="Pfam" id="PF17804">
    <property type="entry name" value="TSP_NTD"/>
    <property type="match status" value="1"/>
</dbReference>
<organism evidence="8 9">
    <name type="scientific">Isoalcanivorax pacificus W11-5</name>
    <dbReference type="NCBI Taxonomy" id="391936"/>
    <lineage>
        <taxon>Bacteria</taxon>
        <taxon>Pseudomonadati</taxon>
        <taxon>Pseudomonadota</taxon>
        <taxon>Gammaproteobacteria</taxon>
        <taxon>Oceanospirillales</taxon>
        <taxon>Alcanivoracaceae</taxon>
        <taxon>Isoalcanivorax</taxon>
    </lineage>
</organism>
<dbReference type="Gene3D" id="3.90.226.10">
    <property type="entry name" value="2-enoyl-CoA Hydratase, Chain A, domain 1"/>
    <property type="match status" value="1"/>
</dbReference>
<dbReference type="InterPro" id="IPR004447">
    <property type="entry name" value="Peptidase_S41A"/>
</dbReference>
<dbReference type="HOGENOM" id="CLU_016199_1_0_6"/>
<dbReference type="GO" id="GO:0007165">
    <property type="term" value="P:signal transduction"/>
    <property type="evidence" value="ECO:0007669"/>
    <property type="project" value="TreeGrafter"/>
</dbReference>
<dbReference type="SMART" id="SM00245">
    <property type="entry name" value="TSPc"/>
    <property type="match status" value="1"/>
</dbReference>
<dbReference type="SMART" id="SM00228">
    <property type="entry name" value="PDZ"/>
    <property type="match status" value="1"/>
</dbReference>
<dbReference type="InterPro" id="IPR029045">
    <property type="entry name" value="ClpP/crotonase-like_dom_sf"/>
</dbReference>
<evidence type="ECO:0000313" key="9">
    <source>
        <dbReference type="Proteomes" id="UP000006764"/>
    </source>
</evidence>
<dbReference type="GO" id="GO:0006508">
    <property type="term" value="P:proteolysis"/>
    <property type="evidence" value="ECO:0007669"/>
    <property type="project" value="UniProtKB-KW"/>
</dbReference>